<evidence type="ECO:0000256" key="1">
    <source>
        <dbReference type="SAM" id="MobiDB-lite"/>
    </source>
</evidence>
<dbReference type="AlphaFoldDB" id="A0A1H5QYB1"/>
<gene>
    <name evidence="2" type="ORF">SAMN05421837_105601</name>
</gene>
<organism evidence="2 3">
    <name type="scientific">Amycolatopsis pretoriensis</name>
    <dbReference type="NCBI Taxonomy" id="218821"/>
    <lineage>
        <taxon>Bacteria</taxon>
        <taxon>Bacillati</taxon>
        <taxon>Actinomycetota</taxon>
        <taxon>Actinomycetes</taxon>
        <taxon>Pseudonocardiales</taxon>
        <taxon>Pseudonocardiaceae</taxon>
        <taxon>Amycolatopsis</taxon>
    </lineage>
</organism>
<accession>A0A1H5QYB1</accession>
<reference evidence="3" key="1">
    <citation type="submission" date="2016-10" db="EMBL/GenBank/DDBJ databases">
        <authorList>
            <person name="Varghese N."/>
            <person name="Submissions S."/>
        </authorList>
    </citation>
    <scope>NUCLEOTIDE SEQUENCE [LARGE SCALE GENOMIC DNA]</scope>
    <source>
        <strain evidence="3">DSM 44654</strain>
    </source>
</reference>
<dbReference type="EMBL" id="FNUJ01000005">
    <property type="protein sequence ID" value="SEF31136.1"/>
    <property type="molecule type" value="Genomic_DNA"/>
</dbReference>
<feature type="region of interest" description="Disordered" evidence="1">
    <location>
        <begin position="32"/>
        <end position="54"/>
    </location>
</feature>
<evidence type="ECO:0000313" key="3">
    <source>
        <dbReference type="Proteomes" id="UP000198878"/>
    </source>
</evidence>
<dbReference type="STRING" id="218821.SAMN05421837_105601"/>
<dbReference type="Proteomes" id="UP000198878">
    <property type="component" value="Unassembled WGS sequence"/>
</dbReference>
<evidence type="ECO:0000313" key="2">
    <source>
        <dbReference type="EMBL" id="SEF31136.1"/>
    </source>
</evidence>
<protein>
    <submittedName>
        <fullName evidence="2">Uncharacterized protein</fullName>
    </submittedName>
</protein>
<name>A0A1H5QYB1_9PSEU</name>
<keyword evidence="3" id="KW-1185">Reference proteome</keyword>
<proteinExistence type="predicted"/>
<sequence length="54" mass="5977">MPPAPGFQLIGGVRRFRVAARRVPAAIHRPGRLWNDGGREPPSGPDRLPPAIRW</sequence>